<evidence type="ECO:0000313" key="1">
    <source>
        <dbReference type="EMBL" id="KAJ8026451.1"/>
    </source>
</evidence>
<sequence>MLRLIAHHAMLPRCVHHIWNALLHVGRQMENFMLQKSRIIETKMFHNHFS</sequence>
<dbReference type="EMBL" id="JAIZAY010000016">
    <property type="protein sequence ID" value="KAJ8026451.1"/>
    <property type="molecule type" value="Genomic_DNA"/>
</dbReference>
<protein>
    <submittedName>
        <fullName evidence="1">Uncharacterized protein</fullName>
    </submittedName>
</protein>
<reference evidence="1" key="1">
    <citation type="submission" date="2021-10" db="EMBL/GenBank/DDBJ databases">
        <title>Tropical sea cucumber genome reveals ecological adaptation and Cuvierian tubules defense mechanism.</title>
        <authorList>
            <person name="Chen T."/>
        </authorList>
    </citation>
    <scope>NUCLEOTIDE SEQUENCE</scope>
    <source>
        <strain evidence="1">Nanhai2018</strain>
        <tissue evidence="1">Muscle</tissue>
    </source>
</reference>
<gene>
    <name evidence="1" type="ORF">HOLleu_31271</name>
</gene>
<comment type="caution">
    <text evidence="1">The sequence shown here is derived from an EMBL/GenBank/DDBJ whole genome shotgun (WGS) entry which is preliminary data.</text>
</comment>
<dbReference type="Proteomes" id="UP001152320">
    <property type="component" value="Chromosome 16"/>
</dbReference>
<evidence type="ECO:0000313" key="2">
    <source>
        <dbReference type="Proteomes" id="UP001152320"/>
    </source>
</evidence>
<proteinExistence type="predicted"/>
<accession>A0A9Q1BG58</accession>
<organism evidence="1 2">
    <name type="scientific">Holothuria leucospilota</name>
    <name type="common">Black long sea cucumber</name>
    <name type="synonym">Mertensiothuria leucospilota</name>
    <dbReference type="NCBI Taxonomy" id="206669"/>
    <lineage>
        <taxon>Eukaryota</taxon>
        <taxon>Metazoa</taxon>
        <taxon>Echinodermata</taxon>
        <taxon>Eleutherozoa</taxon>
        <taxon>Echinozoa</taxon>
        <taxon>Holothuroidea</taxon>
        <taxon>Aspidochirotacea</taxon>
        <taxon>Aspidochirotida</taxon>
        <taxon>Holothuriidae</taxon>
        <taxon>Holothuria</taxon>
    </lineage>
</organism>
<dbReference type="AlphaFoldDB" id="A0A9Q1BG58"/>
<keyword evidence="2" id="KW-1185">Reference proteome</keyword>
<name>A0A9Q1BG58_HOLLE</name>